<evidence type="ECO:0000256" key="1">
    <source>
        <dbReference type="SAM" id="MobiDB-lite"/>
    </source>
</evidence>
<keyword evidence="2" id="KW-0472">Membrane</keyword>
<feature type="region of interest" description="Disordered" evidence="1">
    <location>
        <begin position="54"/>
        <end position="127"/>
    </location>
</feature>
<accession>A0A174LK87</accession>
<dbReference type="EMBL" id="VSTF01000002">
    <property type="protein sequence ID" value="TYL61187.1"/>
    <property type="molecule type" value="Genomic_DNA"/>
</dbReference>
<reference evidence="3 5" key="1">
    <citation type="submission" date="2015-09" db="EMBL/GenBank/DDBJ databases">
        <authorList>
            <consortium name="Pathogen Informatics"/>
        </authorList>
    </citation>
    <scope>NUCLEOTIDE SEQUENCE [LARGE SCALE GENOMIC DNA]</scope>
    <source>
        <strain evidence="3 5">2789STDY5834884</strain>
    </source>
</reference>
<evidence type="ECO:0000313" key="3">
    <source>
        <dbReference type="EMBL" id="CUP23047.1"/>
    </source>
</evidence>
<evidence type="ECO:0000313" key="4">
    <source>
        <dbReference type="EMBL" id="TYL61187.1"/>
    </source>
</evidence>
<feature type="compositionally biased region" description="Polar residues" evidence="1">
    <location>
        <begin position="89"/>
        <end position="106"/>
    </location>
</feature>
<proteinExistence type="predicted"/>
<dbReference type="AlphaFoldDB" id="A0A174LK87"/>
<gene>
    <name evidence="3" type="ORF">ERS852497_02283</name>
    <name evidence="4" type="ORF">FYL31_02595</name>
</gene>
<dbReference type="EMBL" id="CZAJ01000023">
    <property type="protein sequence ID" value="CUP23047.1"/>
    <property type="molecule type" value="Genomic_DNA"/>
</dbReference>
<evidence type="ECO:0000313" key="5">
    <source>
        <dbReference type="Proteomes" id="UP000095602"/>
    </source>
</evidence>
<sequence>MLKKLRRKFIAIAMLSVSIVLIAIVGMINIANYISTNEALDARLKLIAGNGGTFPDLLEQKNMGVGSNKKNDENTNTGTESTSTDTENANTDTFGNTADESTNKETPTLKEPPSGRTDVQPPEDMNL</sequence>
<evidence type="ECO:0000256" key="2">
    <source>
        <dbReference type="SAM" id="Phobius"/>
    </source>
</evidence>
<reference evidence="4 6" key="2">
    <citation type="submission" date="2019-08" db="EMBL/GenBank/DDBJ databases">
        <authorList>
            <person name="Duncan S."/>
            <person name="Walker A."/>
        </authorList>
    </citation>
    <scope>NUCLEOTIDE SEQUENCE [LARGE SCALE GENOMIC DNA]</scope>
    <source>
        <strain evidence="4 6">T3WBe13</strain>
    </source>
</reference>
<protein>
    <submittedName>
        <fullName evidence="3">Uncharacterized protein</fullName>
    </submittedName>
</protein>
<feature type="transmembrane region" description="Helical" evidence="2">
    <location>
        <begin position="12"/>
        <end position="34"/>
    </location>
</feature>
<keyword evidence="2" id="KW-0812">Transmembrane</keyword>
<reference evidence="4 6" key="3">
    <citation type="submission" date="2019-09" db="EMBL/GenBank/DDBJ databases">
        <title>Strain-level analysis of Eubacterium rectale using genomes from metagenomes.</title>
        <authorList>
            <person name="Karcher N."/>
            <person name="Segata N."/>
        </authorList>
    </citation>
    <scope>NUCLEOTIDE SEQUENCE [LARGE SCALE GENOMIC DNA]</scope>
    <source>
        <strain evidence="4 6">T3WBe13</strain>
    </source>
</reference>
<keyword evidence="2" id="KW-1133">Transmembrane helix</keyword>
<organism evidence="3 5">
    <name type="scientific">Agathobacter rectalis</name>
    <dbReference type="NCBI Taxonomy" id="39491"/>
    <lineage>
        <taxon>Bacteria</taxon>
        <taxon>Bacillati</taxon>
        <taxon>Bacillota</taxon>
        <taxon>Clostridia</taxon>
        <taxon>Lachnospirales</taxon>
        <taxon>Lachnospiraceae</taxon>
        <taxon>Agathobacter</taxon>
    </lineage>
</organism>
<evidence type="ECO:0000313" key="6">
    <source>
        <dbReference type="Proteomes" id="UP000324327"/>
    </source>
</evidence>
<name>A0A174LK87_9FIRM</name>
<feature type="compositionally biased region" description="Low complexity" evidence="1">
    <location>
        <begin position="74"/>
        <end position="88"/>
    </location>
</feature>
<dbReference type="RefSeq" id="WP_055166056.1">
    <property type="nucleotide sequence ID" value="NZ_CZAJ01000023.1"/>
</dbReference>
<dbReference type="Proteomes" id="UP000095602">
    <property type="component" value="Unassembled WGS sequence"/>
</dbReference>
<dbReference type="Proteomes" id="UP000324327">
    <property type="component" value="Unassembled WGS sequence"/>
</dbReference>